<dbReference type="RefSeq" id="WP_182732116.1">
    <property type="nucleotide sequence ID" value="NZ_JBJDOT010000015.1"/>
</dbReference>
<name>A0ABW8L208_9GAMM</name>
<keyword evidence="2 4" id="KW-0012">Acyltransferase</keyword>
<evidence type="ECO:0000259" key="3">
    <source>
        <dbReference type="PROSITE" id="PS51186"/>
    </source>
</evidence>
<dbReference type="Gene3D" id="3.40.630.30">
    <property type="match status" value="1"/>
</dbReference>
<proteinExistence type="predicted"/>
<dbReference type="CDD" id="cd04301">
    <property type="entry name" value="NAT_SF"/>
    <property type="match status" value="1"/>
</dbReference>
<dbReference type="SUPFAM" id="SSF55729">
    <property type="entry name" value="Acyl-CoA N-acyltransferases (Nat)"/>
    <property type="match status" value="1"/>
</dbReference>
<dbReference type="InterPro" id="IPR050832">
    <property type="entry name" value="Bact_Acetyltransf"/>
</dbReference>
<reference evidence="4 5" key="1">
    <citation type="submission" date="2024-11" db="EMBL/GenBank/DDBJ databases">
        <title>The Natural Products Discovery Center: Release of the First 8490 Sequenced Strains for Exploring Actinobacteria Biosynthetic Diversity.</title>
        <authorList>
            <person name="Kalkreuter E."/>
            <person name="Kautsar S.A."/>
            <person name="Yang D."/>
            <person name="Bader C.D."/>
            <person name="Teijaro C.N."/>
            <person name="Fluegel L."/>
            <person name="Davis C.M."/>
            <person name="Simpson J.R."/>
            <person name="Lauterbach L."/>
            <person name="Steele A.D."/>
            <person name="Gui C."/>
            <person name="Meng S."/>
            <person name="Li G."/>
            <person name="Viehrig K."/>
            <person name="Ye F."/>
            <person name="Su P."/>
            <person name="Kiefer A.F."/>
            <person name="Nichols A."/>
            <person name="Cepeda A.J."/>
            <person name="Yan W."/>
            <person name="Fan B."/>
            <person name="Jiang Y."/>
            <person name="Adhikari A."/>
            <person name="Zheng C.-J."/>
            <person name="Schuster L."/>
            <person name="Cowan T.M."/>
            <person name="Smanski M.J."/>
            <person name="Chevrette M.G."/>
            <person name="De Carvalho L.P.S."/>
            <person name="Shen B."/>
        </authorList>
    </citation>
    <scope>NUCLEOTIDE SEQUENCE [LARGE SCALE GENOMIC DNA]</scope>
    <source>
        <strain evidence="4 5">NPDC078403</strain>
    </source>
</reference>
<organism evidence="4 5">
    <name type="scientific">Pseudoalteromonas rhizosphaerae</name>
    <dbReference type="NCBI Taxonomy" id="2518973"/>
    <lineage>
        <taxon>Bacteria</taxon>
        <taxon>Pseudomonadati</taxon>
        <taxon>Pseudomonadota</taxon>
        <taxon>Gammaproteobacteria</taxon>
        <taxon>Alteromonadales</taxon>
        <taxon>Pseudoalteromonadaceae</taxon>
        <taxon>Pseudoalteromonas</taxon>
    </lineage>
</organism>
<feature type="domain" description="N-acetyltransferase" evidence="3">
    <location>
        <begin position="27"/>
        <end position="177"/>
    </location>
</feature>
<protein>
    <submittedName>
        <fullName evidence="4">GNAT family N-acetyltransferase</fullName>
        <ecNumber evidence="4">2.3.-.-</ecNumber>
    </submittedName>
</protein>
<evidence type="ECO:0000256" key="2">
    <source>
        <dbReference type="ARBA" id="ARBA00023315"/>
    </source>
</evidence>
<dbReference type="Proteomes" id="UP001620262">
    <property type="component" value="Unassembled WGS sequence"/>
</dbReference>
<keyword evidence="5" id="KW-1185">Reference proteome</keyword>
<dbReference type="Pfam" id="PF00583">
    <property type="entry name" value="Acetyltransf_1"/>
    <property type="match status" value="1"/>
</dbReference>
<dbReference type="InterPro" id="IPR000182">
    <property type="entry name" value="GNAT_dom"/>
</dbReference>
<dbReference type="EMBL" id="JBJDOT010000015">
    <property type="protein sequence ID" value="MFK3864651.1"/>
    <property type="molecule type" value="Genomic_DNA"/>
</dbReference>
<gene>
    <name evidence="4" type="ORF">ACI2JU_12335</name>
</gene>
<evidence type="ECO:0000313" key="5">
    <source>
        <dbReference type="Proteomes" id="UP001620262"/>
    </source>
</evidence>
<dbReference type="PROSITE" id="PS51186">
    <property type="entry name" value="GNAT"/>
    <property type="match status" value="1"/>
</dbReference>
<evidence type="ECO:0000256" key="1">
    <source>
        <dbReference type="ARBA" id="ARBA00022679"/>
    </source>
</evidence>
<dbReference type="PANTHER" id="PTHR43877">
    <property type="entry name" value="AMINOALKYLPHOSPHONATE N-ACETYLTRANSFERASE-RELATED-RELATED"/>
    <property type="match status" value="1"/>
</dbReference>
<dbReference type="EC" id="2.3.-.-" evidence="4"/>
<dbReference type="GO" id="GO:0016746">
    <property type="term" value="F:acyltransferase activity"/>
    <property type="evidence" value="ECO:0007669"/>
    <property type="project" value="UniProtKB-KW"/>
</dbReference>
<accession>A0ABW8L208</accession>
<keyword evidence="1 4" id="KW-0808">Transferase</keyword>
<sequence>MQDTSVVDTQIHKISSLAGYQQSLNHLLVDSVNNGASIGFIAPLTRAQADHYWHSIECDLLNDSRELFVITEGSEVIGAVQLSLCQKANGAHRGEVEKLMVHSQYQGQGFAKQLMHTLEKSALQQQLKLLVLDTRLGDIASLLYEKLGYIEAGEIPQFALSSSGELQSTVLFYKLLK</sequence>
<comment type="caution">
    <text evidence="4">The sequence shown here is derived from an EMBL/GenBank/DDBJ whole genome shotgun (WGS) entry which is preliminary data.</text>
</comment>
<dbReference type="PANTHER" id="PTHR43877:SF1">
    <property type="entry name" value="ACETYLTRANSFERASE"/>
    <property type="match status" value="1"/>
</dbReference>
<dbReference type="InterPro" id="IPR016181">
    <property type="entry name" value="Acyl_CoA_acyltransferase"/>
</dbReference>
<evidence type="ECO:0000313" key="4">
    <source>
        <dbReference type="EMBL" id="MFK3864651.1"/>
    </source>
</evidence>